<accession>A0A517MBV6</accession>
<keyword evidence="1" id="KW-0472">Membrane</keyword>
<sequence>MTNTKMECSKCGSSILESTAGQNSGLCKTCVAGPKIETVAEGMELGMRLLLGLFFAALVGTIGYGIGSFLGTIGGIIVTIPFAFFGFVYGCFCVEINAIIRTLLPFISDP</sequence>
<organism evidence="2 3">
    <name type="scientific">Roseimaritima multifibrata</name>
    <dbReference type="NCBI Taxonomy" id="1930274"/>
    <lineage>
        <taxon>Bacteria</taxon>
        <taxon>Pseudomonadati</taxon>
        <taxon>Planctomycetota</taxon>
        <taxon>Planctomycetia</taxon>
        <taxon>Pirellulales</taxon>
        <taxon>Pirellulaceae</taxon>
        <taxon>Roseimaritima</taxon>
    </lineage>
</organism>
<evidence type="ECO:0000256" key="1">
    <source>
        <dbReference type="SAM" id="Phobius"/>
    </source>
</evidence>
<feature type="transmembrane region" description="Helical" evidence="1">
    <location>
        <begin position="73"/>
        <end position="94"/>
    </location>
</feature>
<dbReference type="KEGG" id="rml:FF011L_11090"/>
<dbReference type="Proteomes" id="UP000320672">
    <property type="component" value="Chromosome"/>
</dbReference>
<protein>
    <submittedName>
        <fullName evidence="2">Uncharacterized protein</fullName>
    </submittedName>
</protein>
<keyword evidence="3" id="KW-1185">Reference proteome</keyword>
<dbReference type="EMBL" id="CP036262">
    <property type="protein sequence ID" value="QDS92366.1"/>
    <property type="molecule type" value="Genomic_DNA"/>
</dbReference>
<evidence type="ECO:0000313" key="3">
    <source>
        <dbReference type="Proteomes" id="UP000320672"/>
    </source>
</evidence>
<reference evidence="2 3" key="1">
    <citation type="submission" date="2019-02" db="EMBL/GenBank/DDBJ databases">
        <title>Deep-cultivation of Planctomycetes and their phenomic and genomic characterization uncovers novel biology.</title>
        <authorList>
            <person name="Wiegand S."/>
            <person name="Jogler M."/>
            <person name="Boedeker C."/>
            <person name="Pinto D."/>
            <person name="Vollmers J."/>
            <person name="Rivas-Marin E."/>
            <person name="Kohn T."/>
            <person name="Peeters S.H."/>
            <person name="Heuer A."/>
            <person name="Rast P."/>
            <person name="Oberbeckmann S."/>
            <person name="Bunk B."/>
            <person name="Jeske O."/>
            <person name="Meyerdierks A."/>
            <person name="Storesund J.E."/>
            <person name="Kallscheuer N."/>
            <person name="Luecker S."/>
            <person name="Lage O.M."/>
            <person name="Pohl T."/>
            <person name="Merkel B.J."/>
            <person name="Hornburger P."/>
            <person name="Mueller R.-W."/>
            <person name="Bruemmer F."/>
            <person name="Labrenz M."/>
            <person name="Spormann A.M."/>
            <person name="Op den Camp H."/>
            <person name="Overmann J."/>
            <person name="Amann R."/>
            <person name="Jetten M.S.M."/>
            <person name="Mascher T."/>
            <person name="Medema M.H."/>
            <person name="Devos D.P."/>
            <person name="Kaster A.-K."/>
            <person name="Ovreas L."/>
            <person name="Rohde M."/>
            <person name="Galperin M.Y."/>
            <person name="Jogler C."/>
        </authorList>
    </citation>
    <scope>NUCLEOTIDE SEQUENCE [LARGE SCALE GENOMIC DNA]</scope>
    <source>
        <strain evidence="2 3">FF011L</strain>
    </source>
</reference>
<feature type="transmembrane region" description="Helical" evidence="1">
    <location>
        <begin position="49"/>
        <end position="67"/>
    </location>
</feature>
<name>A0A517MBV6_9BACT</name>
<dbReference type="AlphaFoldDB" id="A0A517MBV6"/>
<keyword evidence="1" id="KW-1133">Transmembrane helix</keyword>
<keyword evidence="1" id="KW-0812">Transmembrane</keyword>
<dbReference type="RefSeq" id="WP_145350631.1">
    <property type="nucleotide sequence ID" value="NZ_CP036262.1"/>
</dbReference>
<proteinExistence type="predicted"/>
<evidence type="ECO:0000313" key="2">
    <source>
        <dbReference type="EMBL" id="QDS92366.1"/>
    </source>
</evidence>
<gene>
    <name evidence="2" type="ORF">FF011L_11090</name>
</gene>